<evidence type="ECO:0000313" key="2">
    <source>
        <dbReference type="Proteomes" id="UP000015106"/>
    </source>
</evidence>
<dbReference type="OrthoDB" id="10584531at2759"/>
<name>A0A8R7PYN3_TRIUA</name>
<organism evidence="1 2">
    <name type="scientific">Triticum urartu</name>
    <name type="common">Red wild einkorn</name>
    <name type="synonym">Crithodium urartu</name>
    <dbReference type="NCBI Taxonomy" id="4572"/>
    <lineage>
        <taxon>Eukaryota</taxon>
        <taxon>Viridiplantae</taxon>
        <taxon>Streptophyta</taxon>
        <taxon>Embryophyta</taxon>
        <taxon>Tracheophyta</taxon>
        <taxon>Spermatophyta</taxon>
        <taxon>Magnoliopsida</taxon>
        <taxon>Liliopsida</taxon>
        <taxon>Poales</taxon>
        <taxon>Poaceae</taxon>
        <taxon>BOP clade</taxon>
        <taxon>Pooideae</taxon>
        <taxon>Triticodae</taxon>
        <taxon>Triticeae</taxon>
        <taxon>Triticinae</taxon>
        <taxon>Triticum</taxon>
    </lineage>
</organism>
<proteinExistence type="predicted"/>
<dbReference type="EnsemblPlants" id="TuG1812G0300005216.01.T01">
    <property type="protein sequence ID" value="TuG1812G0300005216.01.T01"/>
    <property type="gene ID" value="TuG1812G0300005216.01"/>
</dbReference>
<reference evidence="1" key="2">
    <citation type="submission" date="2018-03" db="EMBL/GenBank/DDBJ databases">
        <title>The Triticum urartu genome reveals the dynamic nature of wheat genome evolution.</title>
        <authorList>
            <person name="Ling H."/>
            <person name="Ma B."/>
            <person name="Shi X."/>
            <person name="Liu H."/>
            <person name="Dong L."/>
            <person name="Sun H."/>
            <person name="Cao Y."/>
            <person name="Gao Q."/>
            <person name="Zheng S."/>
            <person name="Li Y."/>
            <person name="Yu Y."/>
            <person name="Du H."/>
            <person name="Qi M."/>
            <person name="Li Y."/>
            <person name="Yu H."/>
            <person name="Cui Y."/>
            <person name="Wang N."/>
            <person name="Chen C."/>
            <person name="Wu H."/>
            <person name="Zhao Y."/>
            <person name="Zhang J."/>
            <person name="Li Y."/>
            <person name="Zhou W."/>
            <person name="Zhang B."/>
            <person name="Hu W."/>
            <person name="Eijk M."/>
            <person name="Tang J."/>
            <person name="Witsenboer H."/>
            <person name="Zhao S."/>
            <person name="Li Z."/>
            <person name="Zhang A."/>
            <person name="Wang D."/>
            <person name="Liang C."/>
        </authorList>
    </citation>
    <scope>NUCLEOTIDE SEQUENCE [LARGE SCALE GENOMIC DNA]</scope>
    <source>
        <strain evidence="1">cv. G1812</strain>
    </source>
</reference>
<evidence type="ECO:0000313" key="1">
    <source>
        <dbReference type="EnsemblPlants" id="TuG1812G0300005216.01.T01"/>
    </source>
</evidence>
<accession>A0A8R7PYN3</accession>
<dbReference type="KEGG" id="tua:125546041"/>
<gene>
    <name evidence="1" type="primary">LOC125546041</name>
</gene>
<dbReference type="RefSeq" id="XP_048566115.1">
    <property type="nucleotide sequence ID" value="XM_048710158.1"/>
</dbReference>
<keyword evidence="2" id="KW-1185">Reference proteome</keyword>
<dbReference type="GeneID" id="125546041"/>
<dbReference type="AlphaFoldDB" id="A0A8R7PYN3"/>
<reference evidence="1" key="3">
    <citation type="submission" date="2022-06" db="UniProtKB">
        <authorList>
            <consortium name="EnsemblPlants"/>
        </authorList>
    </citation>
    <scope>IDENTIFICATION</scope>
</reference>
<dbReference type="Gramene" id="TuG1812G0300005216.01.T01">
    <property type="protein sequence ID" value="TuG1812G0300005216.01.T01"/>
    <property type="gene ID" value="TuG1812G0300005216.01"/>
</dbReference>
<dbReference type="Proteomes" id="UP000015106">
    <property type="component" value="Chromosome 3"/>
</dbReference>
<reference evidence="2" key="1">
    <citation type="journal article" date="2013" name="Nature">
        <title>Draft genome of the wheat A-genome progenitor Triticum urartu.</title>
        <authorList>
            <person name="Ling H.Q."/>
            <person name="Zhao S."/>
            <person name="Liu D."/>
            <person name="Wang J."/>
            <person name="Sun H."/>
            <person name="Zhang C."/>
            <person name="Fan H."/>
            <person name="Li D."/>
            <person name="Dong L."/>
            <person name="Tao Y."/>
            <person name="Gao C."/>
            <person name="Wu H."/>
            <person name="Li Y."/>
            <person name="Cui Y."/>
            <person name="Guo X."/>
            <person name="Zheng S."/>
            <person name="Wang B."/>
            <person name="Yu K."/>
            <person name="Liang Q."/>
            <person name="Yang W."/>
            <person name="Lou X."/>
            <person name="Chen J."/>
            <person name="Feng M."/>
            <person name="Jian J."/>
            <person name="Zhang X."/>
            <person name="Luo G."/>
            <person name="Jiang Y."/>
            <person name="Liu J."/>
            <person name="Wang Z."/>
            <person name="Sha Y."/>
            <person name="Zhang B."/>
            <person name="Wu H."/>
            <person name="Tang D."/>
            <person name="Shen Q."/>
            <person name="Xue P."/>
            <person name="Zou S."/>
            <person name="Wang X."/>
            <person name="Liu X."/>
            <person name="Wang F."/>
            <person name="Yang Y."/>
            <person name="An X."/>
            <person name="Dong Z."/>
            <person name="Zhang K."/>
            <person name="Zhang X."/>
            <person name="Luo M.C."/>
            <person name="Dvorak J."/>
            <person name="Tong Y."/>
            <person name="Wang J."/>
            <person name="Yang H."/>
            <person name="Li Z."/>
            <person name="Wang D."/>
            <person name="Zhang A."/>
            <person name="Wang J."/>
        </authorList>
    </citation>
    <scope>NUCLEOTIDE SEQUENCE</scope>
    <source>
        <strain evidence="2">cv. G1812</strain>
    </source>
</reference>
<protein>
    <submittedName>
        <fullName evidence="1">Uncharacterized protein</fullName>
    </submittedName>
</protein>
<sequence>MYKIPLPETKNVHSNLKSISCLILIHLHTHPSSSSSLLLPPLVSPNPMCACIYFCRFVKRPIWCCERRGLVMEKIPRRAPQDCFQWGEKLRELQLNRRTIHDFIAVKEFKLSHLENLPIRGSNEDIVKIVPDVLLRVEQCYVVVR</sequence>